<dbReference type="RefSeq" id="WP_379145212.1">
    <property type="nucleotide sequence ID" value="NZ_JBHUEN010000053.1"/>
</dbReference>
<evidence type="ECO:0000313" key="3">
    <source>
        <dbReference type="Proteomes" id="UP001597213"/>
    </source>
</evidence>
<protein>
    <submittedName>
        <fullName evidence="2">MBL fold metallo-hydrolase</fullName>
    </submittedName>
</protein>
<evidence type="ECO:0000313" key="2">
    <source>
        <dbReference type="EMBL" id="MFD1883683.1"/>
    </source>
</evidence>
<dbReference type="Pfam" id="PF12706">
    <property type="entry name" value="Lactamase_B_2"/>
    <property type="match status" value="1"/>
</dbReference>
<dbReference type="SUPFAM" id="SSF56281">
    <property type="entry name" value="Metallo-hydrolase/oxidoreductase"/>
    <property type="match status" value="1"/>
</dbReference>
<comment type="caution">
    <text evidence="2">The sequence shown here is derived from an EMBL/GenBank/DDBJ whole genome shotgun (WGS) entry which is preliminary data.</text>
</comment>
<dbReference type="EMBL" id="JBHUEN010000053">
    <property type="protein sequence ID" value="MFD1883683.1"/>
    <property type="molecule type" value="Genomic_DNA"/>
</dbReference>
<proteinExistence type="predicted"/>
<dbReference type="CDD" id="cd16279">
    <property type="entry name" value="metallo-hydrolase-like_MBL-fold"/>
    <property type="match status" value="1"/>
</dbReference>
<dbReference type="InterPro" id="IPR001279">
    <property type="entry name" value="Metallo-B-lactamas"/>
</dbReference>
<gene>
    <name evidence="2" type="ORF">ACFSCT_18395</name>
</gene>
<organism evidence="2 3">
    <name type="scientific">Paracoccus pacificus</name>
    <dbReference type="NCBI Taxonomy" id="1463598"/>
    <lineage>
        <taxon>Bacteria</taxon>
        <taxon>Pseudomonadati</taxon>
        <taxon>Pseudomonadota</taxon>
        <taxon>Alphaproteobacteria</taxon>
        <taxon>Rhodobacterales</taxon>
        <taxon>Paracoccaceae</taxon>
        <taxon>Paracoccus</taxon>
    </lineage>
</organism>
<reference evidence="3" key="1">
    <citation type="journal article" date="2019" name="Int. J. Syst. Evol. Microbiol.">
        <title>The Global Catalogue of Microorganisms (GCM) 10K type strain sequencing project: providing services to taxonomists for standard genome sequencing and annotation.</title>
        <authorList>
            <consortium name="The Broad Institute Genomics Platform"/>
            <consortium name="The Broad Institute Genome Sequencing Center for Infectious Disease"/>
            <person name="Wu L."/>
            <person name="Ma J."/>
        </authorList>
    </citation>
    <scope>NUCLEOTIDE SEQUENCE [LARGE SCALE GENOMIC DNA]</scope>
    <source>
        <strain evidence="3">CCUG 56029</strain>
    </source>
</reference>
<accession>A0ABW4RDP0</accession>
<name>A0ABW4RDP0_9RHOB</name>
<feature type="domain" description="Metallo-beta-lactamase" evidence="1">
    <location>
        <begin position="50"/>
        <end position="229"/>
    </location>
</feature>
<sequence>MMRATILGCGSSGGVPRIGPHWGACDPAEPRNRRRRCALLIEKIADGGTTTVLIDTGPDMVGQLLDAGASTLDGVAWTHSHADHLHGIDDLRQVAFNNQAIVQGYADAATAEVMQERFGYIFRTPEWSAYPPVCALNLIDGPFTIKGAGGPVEMIPFAVDHGGFPALGYRVGSLVYLPDVKAIPETAWQIIAGAKVFICDALRPRPHSSHAHLDLTLEWMARLEPEIGIITNMHIDLDYATLLTSLPAGVFPAYDGMQIEIPG</sequence>
<dbReference type="Gene3D" id="3.60.15.10">
    <property type="entry name" value="Ribonuclease Z/Hydroxyacylglutathione hydrolase-like"/>
    <property type="match status" value="1"/>
</dbReference>
<dbReference type="Proteomes" id="UP001597213">
    <property type="component" value="Unassembled WGS sequence"/>
</dbReference>
<dbReference type="PANTHER" id="PTHR42663:SF6">
    <property type="entry name" value="HYDROLASE C777.06C-RELATED"/>
    <property type="match status" value="1"/>
</dbReference>
<dbReference type="InterPro" id="IPR036866">
    <property type="entry name" value="RibonucZ/Hydroxyglut_hydro"/>
</dbReference>
<keyword evidence="3" id="KW-1185">Reference proteome</keyword>
<dbReference type="PANTHER" id="PTHR42663">
    <property type="entry name" value="HYDROLASE C777.06C-RELATED-RELATED"/>
    <property type="match status" value="1"/>
</dbReference>
<evidence type="ECO:0000259" key="1">
    <source>
        <dbReference type="Pfam" id="PF12706"/>
    </source>
</evidence>